<proteinExistence type="predicted"/>
<dbReference type="AlphaFoldDB" id="A0A1A8FW06"/>
<reference evidence="2" key="2">
    <citation type="submission" date="2016-06" db="EMBL/GenBank/DDBJ databases">
        <title>The genome of a short-lived fish provides insights into sex chromosome evolution and the genetic control of aging.</title>
        <authorList>
            <person name="Reichwald K."/>
            <person name="Felder M."/>
            <person name="Petzold A."/>
            <person name="Koch P."/>
            <person name="Groth M."/>
            <person name="Platzer M."/>
        </authorList>
    </citation>
    <scope>NUCLEOTIDE SEQUENCE</scope>
    <source>
        <tissue evidence="2">Brain</tissue>
    </source>
</reference>
<dbReference type="GO" id="GO:0016787">
    <property type="term" value="F:hydrolase activity"/>
    <property type="evidence" value="ECO:0007669"/>
    <property type="project" value="UniProtKB-KW"/>
</dbReference>
<name>A0A1A8FW06_9TELE</name>
<gene>
    <name evidence="2" type="primary">OLAH</name>
</gene>
<keyword evidence="2" id="KW-0378">Hydrolase</keyword>
<evidence type="ECO:0000313" key="2">
    <source>
        <dbReference type="EMBL" id="SBQ63177.1"/>
    </source>
</evidence>
<evidence type="ECO:0000256" key="1">
    <source>
        <dbReference type="SAM" id="MobiDB-lite"/>
    </source>
</evidence>
<protein>
    <submittedName>
        <fullName evidence="2">Oleoyl-ACP hydrolase</fullName>
    </submittedName>
</protein>
<feature type="region of interest" description="Disordered" evidence="1">
    <location>
        <begin position="38"/>
        <end position="63"/>
    </location>
</feature>
<dbReference type="EMBL" id="HAEB01016650">
    <property type="protein sequence ID" value="SBQ63177.1"/>
    <property type="molecule type" value="Transcribed_RNA"/>
</dbReference>
<accession>A0A1A8FW06</accession>
<reference evidence="2" key="1">
    <citation type="submission" date="2016-05" db="EMBL/GenBank/DDBJ databases">
        <authorList>
            <person name="Lavstsen T."/>
            <person name="Jespersen J.S."/>
        </authorList>
    </citation>
    <scope>NUCLEOTIDE SEQUENCE</scope>
    <source>
        <tissue evidence="2">Brain</tissue>
    </source>
</reference>
<organism evidence="2">
    <name type="scientific">Nothobranchius korthausae</name>
    <dbReference type="NCBI Taxonomy" id="1143690"/>
    <lineage>
        <taxon>Eukaryota</taxon>
        <taxon>Metazoa</taxon>
        <taxon>Chordata</taxon>
        <taxon>Craniata</taxon>
        <taxon>Vertebrata</taxon>
        <taxon>Euteleostomi</taxon>
        <taxon>Actinopterygii</taxon>
        <taxon>Neopterygii</taxon>
        <taxon>Teleostei</taxon>
        <taxon>Neoteleostei</taxon>
        <taxon>Acanthomorphata</taxon>
        <taxon>Ovalentaria</taxon>
        <taxon>Atherinomorphae</taxon>
        <taxon>Cyprinodontiformes</taxon>
        <taxon>Nothobranchiidae</taxon>
        <taxon>Nothobranchius</taxon>
    </lineage>
</organism>
<feature type="non-terminal residue" evidence="2">
    <location>
        <position position="1"/>
    </location>
</feature>
<sequence length="63" mass="7530">AVRSLRTQVGSDVDRQDRSCSRRIWVWRIRENFSQTASEEIPTQNELQRREPRSNRNVFSVIL</sequence>